<dbReference type="Gene3D" id="2.60.40.420">
    <property type="entry name" value="Cupredoxins - blue copper proteins"/>
    <property type="match status" value="3"/>
</dbReference>
<evidence type="ECO:0000259" key="4">
    <source>
        <dbReference type="Pfam" id="PF00394"/>
    </source>
</evidence>
<feature type="domain" description="Plastocyanin-like" evidence="6">
    <location>
        <begin position="103"/>
        <end position="164"/>
    </location>
</feature>
<feature type="domain" description="Plastocyanin-like" evidence="4">
    <location>
        <begin position="218"/>
        <end position="305"/>
    </location>
</feature>
<keyword evidence="3" id="KW-0560">Oxidoreductase</keyword>
<dbReference type="InterPro" id="IPR011707">
    <property type="entry name" value="Cu-oxidase-like_N"/>
</dbReference>
<gene>
    <name evidence="7" type="ORF">DQ384_19875</name>
</gene>
<comment type="caution">
    <text evidence="7">The sequence shown here is derived from an EMBL/GenBank/DDBJ whole genome shotgun (WGS) entry which is preliminary data.</text>
</comment>
<comment type="similarity">
    <text evidence="1">Belongs to the multicopper oxidase family.</text>
</comment>
<evidence type="ECO:0000313" key="8">
    <source>
        <dbReference type="Proteomes" id="UP000253094"/>
    </source>
</evidence>
<organism evidence="7 8">
    <name type="scientific">Sphaerisporangium album</name>
    <dbReference type="NCBI Taxonomy" id="509200"/>
    <lineage>
        <taxon>Bacteria</taxon>
        <taxon>Bacillati</taxon>
        <taxon>Actinomycetota</taxon>
        <taxon>Actinomycetes</taxon>
        <taxon>Streptosporangiales</taxon>
        <taxon>Streptosporangiaceae</taxon>
        <taxon>Sphaerisporangium</taxon>
    </lineage>
</organism>
<dbReference type="PROSITE" id="PS00079">
    <property type="entry name" value="MULTICOPPER_OXIDASE1"/>
    <property type="match status" value="1"/>
</dbReference>
<proteinExistence type="inferred from homology"/>
<evidence type="ECO:0000259" key="5">
    <source>
        <dbReference type="Pfam" id="PF07731"/>
    </source>
</evidence>
<dbReference type="PANTHER" id="PTHR48267">
    <property type="entry name" value="CUPREDOXIN SUPERFAMILY PROTEIN"/>
    <property type="match status" value="1"/>
</dbReference>
<evidence type="ECO:0000256" key="3">
    <source>
        <dbReference type="ARBA" id="ARBA00023002"/>
    </source>
</evidence>
<dbReference type="InterPro" id="IPR033138">
    <property type="entry name" value="Cu_oxidase_CS"/>
</dbReference>
<keyword evidence="8" id="KW-1185">Reference proteome</keyword>
<protein>
    <submittedName>
        <fullName evidence="7">Multicopper oxidase family protein</fullName>
    </submittedName>
</protein>
<keyword evidence="2" id="KW-0479">Metal-binding</keyword>
<dbReference type="EMBL" id="QOIL01000010">
    <property type="protein sequence ID" value="RCG29857.1"/>
    <property type="molecule type" value="Genomic_DNA"/>
</dbReference>
<evidence type="ECO:0000256" key="1">
    <source>
        <dbReference type="ARBA" id="ARBA00010609"/>
    </source>
</evidence>
<dbReference type="InterPro" id="IPR002355">
    <property type="entry name" value="Cu_oxidase_Cu_BS"/>
</dbReference>
<dbReference type="PROSITE" id="PS00080">
    <property type="entry name" value="MULTICOPPER_OXIDASE2"/>
    <property type="match status" value="1"/>
</dbReference>
<dbReference type="SUPFAM" id="SSF49503">
    <property type="entry name" value="Cupredoxins"/>
    <property type="match status" value="3"/>
</dbReference>
<dbReference type="Pfam" id="PF07732">
    <property type="entry name" value="Cu-oxidase_3"/>
    <property type="match status" value="2"/>
</dbReference>
<dbReference type="GO" id="GO:0016491">
    <property type="term" value="F:oxidoreductase activity"/>
    <property type="evidence" value="ECO:0007669"/>
    <property type="project" value="UniProtKB-KW"/>
</dbReference>
<dbReference type="AlphaFoldDB" id="A0A367FJH2"/>
<evidence type="ECO:0000259" key="6">
    <source>
        <dbReference type="Pfam" id="PF07732"/>
    </source>
</evidence>
<accession>A0A367FJH2</accession>
<dbReference type="Pfam" id="PF00394">
    <property type="entry name" value="Cu-oxidase"/>
    <property type="match status" value="1"/>
</dbReference>
<dbReference type="InterPro" id="IPR011706">
    <property type="entry name" value="Cu-oxidase_C"/>
</dbReference>
<dbReference type="PANTHER" id="PTHR48267:SF1">
    <property type="entry name" value="BILIRUBIN OXIDASE"/>
    <property type="match status" value="1"/>
</dbReference>
<dbReference type="InterPro" id="IPR008972">
    <property type="entry name" value="Cupredoxin"/>
</dbReference>
<dbReference type="GO" id="GO:0005507">
    <property type="term" value="F:copper ion binding"/>
    <property type="evidence" value="ECO:0007669"/>
    <property type="project" value="InterPro"/>
</dbReference>
<dbReference type="Pfam" id="PF07731">
    <property type="entry name" value="Cu-oxidase_2"/>
    <property type="match status" value="1"/>
</dbReference>
<dbReference type="OrthoDB" id="345021at2"/>
<sequence length="470" mass="52027">MPIPQQLKPSRQTSDTDYYEIVQSAAMATIIPGLRTPIWGYNGTFPGPTIVQNPGRTVVVSHRNDLPVPTVVHMHGGTTPHDSDGYPTDFILPDAKYGTFPEMPAMAGMPAMTDPEAIITRQTRDYTYPPQPRAGTLWYHDHRMDFTGASVYRGLAGFHITHDTEEQALGLPSGARDVPLMIADRAFAADGSFLYPALDPTMRSTPGVQDSYTNGVMGDVILVNGAPWPVMNVDTARYRFRILNASNARTYQLALQDASRQSVGFTQIGTDHGLLAAPLPQDAIQIAEAERYDVVIDFSRYKVGDQITMVNQIGSGSTAVVMRFVVSRATSDGSRVPSRLSTINAISPNSAMTRRTMKFHRGANDWTINGRLFDPAYSEADVPAGSTELWTIISDFRHPFHIHNATMQVISRDGQAPGPYDQGWKDTVFVNQGERVQLAIRFSTFKGRYVFHCHNLEHEDMGMMANFRIV</sequence>
<reference evidence="7 8" key="1">
    <citation type="submission" date="2018-06" db="EMBL/GenBank/DDBJ databases">
        <title>Sphaerisporangium craniellae sp. nov., isolated from a marine sponge in the South China Sea.</title>
        <authorList>
            <person name="Li L."/>
        </authorList>
    </citation>
    <scope>NUCLEOTIDE SEQUENCE [LARGE SCALE GENOMIC DNA]</scope>
    <source>
        <strain evidence="7 8">CCTCC AA 208026</strain>
    </source>
</reference>
<name>A0A367FJH2_9ACTN</name>
<feature type="domain" description="Plastocyanin-like" evidence="5">
    <location>
        <begin position="352"/>
        <end position="468"/>
    </location>
</feature>
<evidence type="ECO:0000313" key="7">
    <source>
        <dbReference type="EMBL" id="RCG29857.1"/>
    </source>
</evidence>
<feature type="domain" description="Plastocyanin-like" evidence="6">
    <location>
        <begin position="32"/>
        <end position="93"/>
    </location>
</feature>
<dbReference type="Proteomes" id="UP000253094">
    <property type="component" value="Unassembled WGS sequence"/>
</dbReference>
<evidence type="ECO:0000256" key="2">
    <source>
        <dbReference type="ARBA" id="ARBA00022723"/>
    </source>
</evidence>
<dbReference type="InterPro" id="IPR001117">
    <property type="entry name" value="Cu-oxidase_2nd"/>
</dbReference>
<dbReference type="InterPro" id="IPR045087">
    <property type="entry name" value="Cu-oxidase_fam"/>
</dbReference>